<name>A0A445MSE1_9BACT</name>
<dbReference type="InterPro" id="IPR007621">
    <property type="entry name" value="TPM_dom"/>
</dbReference>
<proteinExistence type="predicted"/>
<dbReference type="Gene3D" id="3.10.310.50">
    <property type="match status" value="1"/>
</dbReference>
<dbReference type="PANTHER" id="PTHR30373">
    <property type="entry name" value="UPF0603 PROTEIN YGCG"/>
    <property type="match status" value="1"/>
</dbReference>
<dbReference type="EMBL" id="OJIN01000035">
    <property type="protein sequence ID" value="SPD72349.1"/>
    <property type="molecule type" value="Genomic_DNA"/>
</dbReference>
<keyword evidence="1" id="KW-0472">Membrane</keyword>
<dbReference type="AlphaFoldDB" id="A0A445MSE1"/>
<feature type="transmembrane region" description="Helical" evidence="1">
    <location>
        <begin position="53"/>
        <end position="76"/>
    </location>
</feature>
<gene>
    <name evidence="3" type="ORF">PITCH_A130001</name>
</gene>
<dbReference type="PANTHER" id="PTHR30373:SF8">
    <property type="entry name" value="BLL7265 PROTEIN"/>
    <property type="match status" value="1"/>
</dbReference>
<reference evidence="3" key="1">
    <citation type="submission" date="2018-01" db="EMBL/GenBank/DDBJ databases">
        <authorList>
            <person name="Regsiter A."/>
            <person name="William W."/>
        </authorList>
    </citation>
    <scope>NUCLEOTIDE SEQUENCE</scope>
    <source>
        <strain evidence="3">TRIP AH-1</strain>
    </source>
</reference>
<organism evidence="3">
    <name type="scientific">uncultured Desulfobacterium sp</name>
    <dbReference type="NCBI Taxonomy" id="201089"/>
    <lineage>
        <taxon>Bacteria</taxon>
        <taxon>Pseudomonadati</taxon>
        <taxon>Thermodesulfobacteriota</taxon>
        <taxon>Desulfobacteria</taxon>
        <taxon>Desulfobacterales</taxon>
        <taxon>Desulfobacteriaceae</taxon>
        <taxon>Desulfobacterium</taxon>
        <taxon>environmental samples</taxon>
    </lineage>
</organism>
<accession>A0A445MSE1</accession>
<evidence type="ECO:0000256" key="1">
    <source>
        <dbReference type="SAM" id="Phobius"/>
    </source>
</evidence>
<keyword evidence="1" id="KW-1133">Transmembrane helix</keyword>
<evidence type="ECO:0000313" key="3">
    <source>
        <dbReference type="EMBL" id="SPD72349.1"/>
    </source>
</evidence>
<feature type="domain" description="TPM" evidence="2">
    <location>
        <begin position="120"/>
        <end position="199"/>
    </location>
</feature>
<evidence type="ECO:0000259" key="2">
    <source>
        <dbReference type="Pfam" id="PF04536"/>
    </source>
</evidence>
<protein>
    <recommendedName>
        <fullName evidence="2">TPM domain-containing protein</fullName>
    </recommendedName>
</protein>
<sequence>MLNLKMKNLAKTFLTQTEQEKIKAAVTQAESRTSGEIVPLVASASYHYPVADILGGATLAFPVSIILTPLVSGFFWTDPRNMWVFICLFIVLFGLSYIITKHIPWLKRLFISSHEYDAEVREASLTSFYKNRLYETRDRTGVLLFISVFERKVWILADSGIDGKLTEKPWQGIVDNVIQGIKRGEQCAAICEAVLQIGKTLQTHFPRKPDDTDELKNLMISE</sequence>
<keyword evidence="1" id="KW-0812">Transmembrane</keyword>
<feature type="transmembrane region" description="Helical" evidence="1">
    <location>
        <begin position="82"/>
        <end position="100"/>
    </location>
</feature>
<dbReference type="Pfam" id="PF04536">
    <property type="entry name" value="TPM_phosphatase"/>
    <property type="match status" value="1"/>
</dbReference>